<dbReference type="PANTHER" id="PTHR24159">
    <property type="match status" value="1"/>
</dbReference>
<dbReference type="Gene3D" id="1.25.40.20">
    <property type="entry name" value="Ankyrin repeat-containing domain"/>
    <property type="match status" value="2"/>
</dbReference>
<dbReference type="Proteomes" id="UP000001542">
    <property type="component" value="Unassembled WGS sequence"/>
</dbReference>
<accession>A2GD70</accession>
<evidence type="ECO:0000313" key="2">
    <source>
        <dbReference type="EMBL" id="EAX84898.1"/>
    </source>
</evidence>
<protein>
    <recommendedName>
        <fullName evidence="4">DUF3447 domain-containing protein</fullName>
    </recommendedName>
</protein>
<evidence type="ECO:0000256" key="1">
    <source>
        <dbReference type="PROSITE-ProRule" id="PRU00023"/>
    </source>
</evidence>
<feature type="repeat" description="ANK" evidence="1">
    <location>
        <begin position="47"/>
        <end position="79"/>
    </location>
</feature>
<dbReference type="SMART" id="SM00248">
    <property type="entry name" value="ANK"/>
    <property type="match status" value="4"/>
</dbReference>
<dbReference type="PANTHER" id="PTHR24159:SF5">
    <property type="entry name" value="ANK_REP_REGION DOMAIN-CONTAINING PROTEIN"/>
    <property type="match status" value="1"/>
</dbReference>
<name>A2GD70_TRIV3</name>
<dbReference type="VEuPathDB" id="TrichDB:TVAG_374910"/>
<evidence type="ECO:0000313" key="3">
    <source>
        <dbReference type="Proteomes" id="UP000001542"/>
    </source>
</evidence>
<dbReference type="STRING" id="5722.A2GD70"/>
<keyword evidence="3" id="KW-1185">Reference proteome</keyword>
<dbReference type="KEGG" id="tva:4742533"/>
<dbReference type="InterPro" id="IPR036770">
    <property type="entry name" value="Ankyrin_rpt-contain_sf"/>
</dbReference>
<evidence type="ECO:0008006" key="4">
    <source>
        <dbReference type="Google" id="ProtNLM"/>
    </source>
</evidence>
<dbReference type="VEuPathDB" id="TrichDB:TVAGG3_0911650"/>
<keyword evidence="1" id="KW-0040">ANK repeat</keyword>
<dbReference type="PROSITE" id="PS50088">
    <property type="entry name" value="ANK_REPEAT"/>
    <property type="match status" value="1"/>
</dbReference>
<dbReference type="RefSeq" id="XP_001297828.1">
    <property type="nucleotide sequence ID" value="XM_001297827.1"/>
</dbReference>
<dbReference type="SUPFAM" id="SSF48403">
    <property type="entry name" value="Ankyrin repeat"/>
    <property type="match status" value="1"/>
</dbReference>
<dbReference type="AlphaFoldDB" id="A2GD70"/>
<reference evidence="2" key="1">
    <citation type="submission" date="2006-10" db="EMBL/GenBank/DDBJ databases">
        <authorList>
            <person name="Amadeo P."/>
            <person name="Zhao Q."/>
            <person name="Wortman J."/>
            <person name="Fraser-Liggett C."/>
            <person name="Carlton J."/>
        </authorList>
    </citation>
    <scope>NUCLEOTIDE SEQUENCE</scope>
    <source>
        <strain evidence="2">G3</strain>
    </source>
</reference>
<gene>
    <name evidence="2" type="ORF">TVAG_374910</name>
</gene>
<organism evidence="2 3">
    <name type="scientific">Trichomonas vaginalis (strain ATCC PRA-98 / G3)</name>
    <dbReference type="NCBI Taxonomy" id="412133"/>
    <lineage>
        <taxon>Eukaryota</taxon>
        <taxon>Metamonada</taxon>
        <taxon>Parabasalia</taxon>
        <taxon>Trichomonadida</taxon>
        <taxon>Trichomonadidae</taxon>
        <taxon>Trichomonas</taxon>
    </lineage>
</organism>
<reference evidence="2" key="2">
    <citation type="journal article" date="2007" name="Science">
        <title>Draft genome sequence of the sexually transmitted pathogen Trichomonas vaginalis.</title>
        <authorList>
            <person name="Carlton J.M."/>
            <person name="Hirt R.P."/>
            <person name="Silva J.C."/>
            <person name="Delcher A.L."/>
            <person name="Schatz M."/>
            <person name="Zhao Q."/>
            <person name="Wortman J.R."/>
            <person name="Bidwell S.L."/>
            <person name="Alsmark U.C.M."/>
            <person name="Besteiro S."/>
            <person name="Sicheritz-Ponten T."/>
            <person name="Noel C.J."/>
            <person name="Dacks J.B."/>
            <person name="Foster P.G."/>
            <person name="Simillion C."/>
            <person name="Van de Peer Y."/>
            <person name="Miranda-Saavedra D."/>
            <person name="Barton G.J."/>
            <person name="Westrop G.D."/>
            <person name="Mueller S."/>
            <person name="Dessi D."/>
            <person name="Fiori P.L."/>
            <person name="Ren Q."/>
            <person name="Paulsen I."/>
            <person name="Zhang H."/>
            <person name="Bastida-Corcuera F.D."/>
            <person name="Simoes-Barbosa A."/>
            <person name="Brown M.T."/>
            <person name="Hayes R.D."/>
            <person name="Mukherjee M."/>
            <person name="Okumura C.Y."/>
            <person name="Schneider R."/>
            <person name="Smith A.J."/>
            <person name="Vanacova S."/>
            <person name="Villalvazo M."/>
            <person name="Haas B.J."/>
            <person name="Pertea M."/>
            <person name="Feldblyum T.V."/>
            <person name="Utterback T.R."/>
            <person name="Shu C.L."/>
            <person name="Osoegawa K."/>
            <person name="de Jong P.J."/>
            <person name="Hrdy I."/>
            <person name="Horvathova L."/>
            <person name="Zubacova Z."/>
            <person name="Dolezal P."/>
            <person name="Malik S.B."/>
            <person name="Logsdon J.M. Jr."/>
            <person name="Henze K."/>
            <person name="Gupta A."/>
            <person name="Wang C.C."/>
            <person name="Dunne R.L."/>
            <person name="Upcroft J.A."/>
            <person name="Upcroft P."/>
            <person name="White O."/>
            <person name="Salzberg S.L."/>
            <person name="Tang P."/>
            <person name="Chiu C.-H."/>
            <person name="Lee Y.-S."/>
            <person name="Embley T.M."/>
            <person name="Coombs G.H."/>
            <person name="Mottram J.C."/>
            <person name="Tachezy J."/>
            <person name="Fraser-Liggett C.M."/>
            <person name="Johnson P.J."/>
        </authorList>
    </citation>
    <scope>NUCLEOTIDE SEQUENCE [LARGE SCALE GENOMIC DNA]</scope>
    <source>
        <strain evidence="2">G3</strain>
    </source>
</reference>
<proteinExistence type="predicted"/>
<dbReference type="EMBL" id="DS115155">
    <property type="protein sequence ID" value="EAX84898.1"/>
    <property type="molecule type" value="Genomic_DNA"/>
</dbReference>
<sequence length="396" mass="46063">MKYILDNYGIFNPRDFQRPFTFGTPNMKPELVEYVIKTYKVDLKGENGFHIMRFAFNQGYIDLIKYLLDQGVMLQTKDRIMKSKATTMMNDKEEEEEEYKVRLSVNVFENVMDEVTHTNIEAYKLILENGGRANAKGQGVRNSLLDYHSMKGNFEVVKILVEHGACISKNTLFQCRDYRILCFLIDHAKQKILGKNLESLINNDTRLSGFLYYFRNHSIKNISLNRMLSCLSRALEVRNEGACIYILNNVTITGIEDQECFPKKIDSWLLDAIEMNSAECVKLLLDVLEKSQLTESYFDTIQDYKFELDSAADQDYYLHAAKLNNQEIVKILIEHKVPINHNFHNCLNNALFWAAVRGNFEIINLLLEYGYEKLDLQEEDISLFHISPDFVNLISK</sequence>
<dbReference type="Pfam" id="PF12796">
    <property type="entry name" value="Ank_2"/>
    <property type="match status" value="1"/>
</dbReference>
<dbReference type="SMR" id="A2GD70"/>
<dbReference type="InterPro" id="IPR002110">
    <property type="entry name" value="Ankyrin_rpt"/>
</dbReference>
<dbReference type="InParanoid" id="A2GD70"/>